<dbReference type="HOGENOM" id="CLU_2335729_0_0_1"/>
<name>E9GHE6_DAPPU</name>
<evidence type="ECO:0000313" key="2">
    <source>
        <dbReference type="Proteomes" id="UP000000305"/>
    </source>
</evidence>
<proteinExistence type="predicted"/>
<dbReference type="EMBL" id="GL732544">
    <property type="protein sequence ID" value="EFX81179.1"/>
    <property type="molecule type" value="Genomic_DNA"/>
</dbReference>
<dbReference type="PhylomeDB" id="E9GHE6"/>
<keyword evidence="2" id="KW-1185">Reference proteome</keyword>
<reference evidence="1 2" key="1">
    <citation type="journal article" date="2011" name="Science">
        <title>The ecoresponsive genome of Daphnia pulex.</title>
        <authorList>
            <person name="Colbourne J.K."/>
            <person name="Pfrender M.E."/>
            <person name="Gilbert D."/>
            <person name="Thomas W.K."/>
            <person name="Tucker A."/>
            <person name="Oakley T.H."/>
            <person name="Tokishita S."/>
            <person name="Aerts A."/>
            <person name="Arnold G.J."/>
            <person name="Basu M.K."/>
            <person name="Bauer D.J."/>
            <person name="Caceres C.E."/>
            <person name="Carmel L."/>
            <person name="Casola C."/>
            <person name="Choi J.H."/>
            <person name="Detter J.C."/>
            <person name="Dong Q."/>
            <person name="Dusheyko S."/>
            <person name="Eads B.D."/>
            <person name="Frohlich T."/>
            <person name="Geiler-Samerotte K.A."/>
            <person name="Gerlach D."/>
            <person name="Hatcher P."/>
            <person name="Jogdeo S."/>
            <person name="Krijgsveld J."/>
            <person name="Kriventseva E.V."/>
            <person name="Kultz D."/>
            <person name="Laforsch C."/>
            <person name="Lindquist E."/>
            <person name="Lopez J."/>
            <person name="Manak J.R."/>
            <person name="Muller J."/>
            <person name="Pangilinan J."/>
            <person name="Patwardhan R.P."/>
            <person name="Pitluck S."/>
            <person name="Pritham E.J."/>
            <person name="Rechtsteiner A."/>
            <person name="Rho M."/>
            <person name="Rogozin I.B."/>
            <person name="Sakarya O."/>
            <person name="Salamov A."/>
            <person name="Schaack S."/>
            <person name="Shapiro H."/>
            <person name="Shiga Y."/>
            <person name="Skalitzky C."/>
            <person name="Smith Z."/>
            <person name="Souvorov A."/>
            <person name="Sung W."/>
            <person name="Tang Z."/>
            <person name="Tsuchiya D."/>
            <person name="Tu H."/>
            <person name="Vos H."/>
            <person name="Wang M."/>
            <person name="Wolf Y.I."/>
            <person name="Yamagata H."/>
            <person name="Yamada T."/>
            <person name="Ye Y."/>
            <person name="Shaw J.R."/>
            <person name="Andrews J."/>
            <person name="Crease T.J."/>
            <person name="Tang H."/>
            <person name="Lucas S.M."/>
            <person name="Robertson H.M."/>
            <person name="Bork P."/>
            <person name="Koonin E.V."/>
            <person name="Zdobnov E.M."/>
            <person name="Grigoriev I.V."/>
            <person name="Lynch M."/>
            <person name="Boore J.L."/>
        </authorList>
    </citation>
    <scope>NUCLEOTIDE SEQUENCE [LARGE SCALE GENOMIC DNA]</scope>
</reference>
<accession>E9GHE6</accession>
<organism evidence="1 2">
    <name type="scientific">Daphnia pulex</name>
    <name type="common">Water flea</name>
    <dbReference type="NCBI Taxonomy" id="6669"/>
    <lineage>
        <taxon>Eukaryota</taxon>
        <taxon>Metazoa</taxon>
        <taxon>Ecdysozoa</taxon>
        <taxon>Arthropoda</taxon>
        <taxon>Crustacea</taxon>
        <taxon>Branchiopoda</taxon>
        <taxon>Diplostraca</taxon>
        <taxon>Cladocera</taxon>
        <taxon>Anomopoda</taxon>
        <taxon>Daphniidae</taxon>
        <taxon>Daphnia</taxon>
    </lineage>
</organism>
<dbReference type="Proteomes" id="UP000000305">
    <property type="component" value="Unassembled WGS sequence"/>
</dbReference>
<sequence>MTLCGLFPNTLTLQDVLRTKPLLVQILNEGPVVNAVAIGAWEKSNISAMRIIHLSILEKSRTLMSCNLAQETWSRMETTYSETADEIAPLLWSKFYGS</sequence>
<gene>
    <name evidence="1" type="ORF">DAPPUDRAFT_242789</name>
</gene>
<dbReference type="OrthoDB" id="97058at2759"/>
<protein>
    <submittedName>
        <fullName evidence="1">Uncharacterized protein</fullName>
    </submittedName>
</protein>
<dbReference type="AlphaFoldDB" id="E9GHE6"/>
<dbReference type="KEGG" id="dpx:DAPPUDRAFT_242789"/>
<dbReference type="InParanoid" id="E9GHE6"/>
<evidence type="ECO:0000313" key="1">
    <source>
        <dbReference type="EMBL" id="EFX81179.1"/>
    </source>
</evidence>